<name>A0AAP0L262_9MAGN</name>
<accession>A0AAP0L262</accession>
<dbReference type="AlphaFoldDB" id="A0AAP0L262"/>
<keyword evidence="3" id="KW-1185">Reference proteome</keyword>
<gene>
    <name evidence="2" type="ORF">Syun_003994</name>
</gene>
<dbReference type="Proteomes" id="UP001420932">
    <property type="component" value="Unassembled WGS sequence"/>
</dbReference>
<reference evidence="2 3" key="1">
    <citation type="submission" date="2024-01" db="EMBL/GenBank/DDBJ databases">
        <title>Genome assemblies of Stephania.</title>
        <authorList>
            <person name="Yang L."/>
        </authorList>
    </citation>
    <scope>NUCLEOTIDE SEQUENCE [LARGE SCALE GENOMIC DNA]</scope>
    <source>
        <strain evidence="2">YNDBR</strain>
        <tissue evidence="2">Leaf</tissue>
    </source>
</reference>
<evidence type="ECO:0000313" key="3">
    <source>
        <dbReference type="Proteomes" id="UP001420932"/>
    </source>
</evidence>
<protein>
    <recommendedName>
        <fullName evidence="1">Aminotransferase-like plant mobile domain-containing protein</fullName>
    </recommendedName>
</protein>
<dbReference type="InterPro" id="IPR019557">
    <property type="entry name" value="AminoTfrase-like_pln_mobile"/>
</dbReference>
<evidence type="ECO:0000313" key="2">
    <source>
        <dbReference type="EMBL" id="KAK9163092.1"/>
    </source>
</evidence>
<dbReference type="EMBL" id="JBBNAF010000002">
    <property type="protein sequence ID" value="KAK9163092.1"/>
    <property type="molecule type" value="Genomic_DNA"/>
</dbReference>
<proteinExistence type="predicted"/>
<dbReference type="Pfam" id="PF10536">
    <property type="entry name" value="PMD"/>
    <property type="match status" value="1"/>
</dbReference>
<evidence type="ECO:0000259" key="1">
    <source>
        <dbReference type="Pfam" id="PF10536"/>
    </source>
</evidence>
<comment type="caution">
    <text evidence="2">The sequence shown here is derived from an EMBL/GenBank/DDBJ whole genome shotgun (WGS) entry which is preliminary data.</text>
</comment>
<feature type="domain" description="Aminotransferase-like plant mobile" evidence="1">
    <location>
        <begin position="4"/>
        <end position="65"/>
    </location>
</feature>
<sequence>MSVFMERRQPETNTFHFPFGEMSIILVYVVRLLKILVVGKPVAVEPLSKSEAIKLVSRCLEVSKKEVEMVIGPQRGINVKKKLVEV</sequence>
<organism evidence="2 3">
    <name type="scientific">Stephania yunnanensis</name>
    <dbReference type="NCBI Taxonomy" id="152371"/>
    <lineage>
        <taxon>Eukaryota</taxon>
        <taxon>Viridiplantae</taxon>
        <taxon>Streptophyta</taxon>
        <taxon>Embryophyta</taxon>
        <taxon>Tracheophyta</taxon>
        <taxon>Spermatophyta</taxon>
        <taxon>Magnoliopsida</taxon>
        <taxon>Ranunculales</taxon>
        <taxon>Menispermaceae</taxon>
        <taxon>Menispermoideae</taxon>
        <taxon>Cissampelideae</taxon>
        <taxon>Stephania</taxon>
    </lineage>
</organism>